<dbReference type="GO" id="GO:1990961">
    <property type="term" value="P:xenobiotic detoxification by transmembrane export across the plasma membrane"/>
    <property type="evidence" value="ECO:0007669"/>
    <property type="project" value="InterPro"/>
</dbReference>
<protein>
    <recommendedName>
        <fullName evidence="10">MATE efflux family protein</fullName>
    </recommendedName>
</protein>
<dbReference type="Proteomes" id="UP001140453">
    <property type="component" value="Unassembled WGS sequence"/>
</dbReference>
<evidence type="ECO:0000256" key="7">
    <source>
        <dbReference type="SAM" id="Phobius"/>
    </source>
</evidence>
<dbReference type="OrthoDB" id="2126698at2759"/>
<feature type="transmembrane region" description="Helical" evidence="7">
    <location>
        <begin position="624"/>
        <end position="644"/>
    </location>
</feature>
<evidence type="ECO:0000256" key="5">
    <source>
        <dbReference type="ARBA" id="ARBA00023136"/>
    </source>
</evidence>
<dbReference type="InterPro" id="IPR002528">
    <property type="entry name" value="MATE_fam"/>
</dbReference>
<feature type="transmembrane region" description="Helical" evidence="7">
    <location>
        <begin position="524"/>
        <end position="543"/>
    </location>
</feature>
<dbReference type="PANTHER" id="PTHR11206">
    <property type="entry name" value="MULTIDRUG RESISTANCE PROTEIN"/>
    <property type="match status" value="1"/>
</dbReference>
<dbReference type="EMBL" id="JAPEVB010000003">
    <property type="protein sequence ID" value="KAJ4390543.1"/>
    <property type="molecule type" value="Genomic_DNA"/>
</dbReference>
<feature type="transmembrane region" description="Helical" evidence="7">
    <location>
        <begin position="483"/>
        <end position="503"/>
    </location>
</feature>
<comment type="subcellular location">
    <subcellularLocation>
        <location evidence="1">Membrane</location>
        <topology evidence="1">Multi-pass membrane protein</topology>
    </subcellularLocation>
</comment>
<evidence type="ECO:0008006" key="10">
    <source>
        <dbReference type="Google" id="ProtNLM"/>
    </source>
</evidence>
<dbReference type="NCBIfam" id="TIGR00797">
    <property type="entry name" value="matE"/>
    <property type="match status" value="1"/>
</dbReference>
<comment type="caution">
    <text evidence="8">The sequence shown here is derived from an EMBL/GenBank/DDBJ whole genome shotgun (WGS) entry which is preliminary data.</text>
</comment>
<feature type="transmembrane region" description="Helical" evidence="7">
    <location>
        <begin position="373"/>
        <end position="392"/>
    </location>
</feature>
<gene>
    <name evidence="8" type="ORF">N0V93_004139</name>
</gene>
<feature type="transmembrane region" description="Helical" evidence="7">
    <location>
        <begin position="343"/>
        <end position="361"/>
    </location>
</feature>
<dbReference type="Pfam" id="PF01554">
    <property type="entry name" value="MatE"/>
    <property type="match status" value="2"/>
</dbReference>
<feature type="compositionally biased region" description="Acidic residues" evidence="6">
    <location>
        <begin position="58"/>
        <end position="71"/>
    </location>
</feature>
<comment type="similarity">
    <text evidence="2">Belongs to the multi antimicrobial extrusion (MATE) (TC 2.A.66.1) family.</text>
</comment>
<dbReference type="GO" id="GO:0016020">
    <property type="term" value="C:membrane"/>
    <property type="evidence" value="ECO:0007669"/>
    <property type="project" value="UniProtKB-SubCell"/>
</dbReference>
<dbReference type="GO" id="GO:0015297">
    <property type="term" value="F:antiporter activity"/>
    <property type="evidence" value="ECO:0007669"/>
    <property type="project" value="InterPro"/>
</dbReference>
<dbReference type="CDD" id="cd13132">
    <property type="entry name" value="MATE_eukaryotic"/>
    <property type="match status" value="1"/>
</dbReference>
<dbReference type="AlphaFoldDB" id="A0A9W9CVX5"/>
<evidence type="ECO:0000256" key="4">
    <source>
        <dbReference type="ARBA" id="ARBA00022989"/>
    </source>
</evidence>
<feature type="compositionally biased region" description="Polar residues" evidence="6">
    <location>
        <begin position="7"/>
        <end position="20"/>
    </location>
</feature>
<dbReference type="InterPro" id="IPR045069">
    <property type="entry name" value="MATE_euk"/>
</dbReference>
<keyword evidence="9" id="KW-1185">Reference proteome</keyword>
<feature type="transmembrane region" description="Helical" evidence="7">
    <location>
        <begin position="563"/>
        <end position="585"/>
    </location>
</feature>
<feature type="transmembrane region" description="Helical" evidence="7">
    <location>
        <begin position="445"/>
        <end position="463"/>
    </location>
</feature>
<feature type="transmembrane region" description="Helical" evidence="7">
    <location>
        <begin position="306"/>
        <end position="323"/>
    </location>
</feature>
<feature type="transmembrane region" description="Helical" evidence="7">
    <location>
        <begin position="398"/>
        <end position="424"/>
    </location>
</feature>
<keyword evidence="5 7" id="KW-0472">Membrane</keyword>
<evidence type="ECO:0000256" key="1">
    <source>
        <dbReference type="ARBA" id="ARBA00004141"/>
    </source>
</evidence>
<reference evidence="8" key="1">
    <citation type="submission" date="2022-10" db="EMBL/GenBank/DDBJ databases">
        <title>Tapping the CABI collections for fungal endophytes: first genome assemblies for Collariella, Neodidymelliopsis, Ascochyta clinopodiicola, Didymella pomorum, Didymosphaeria variabile, Neocosmospora piperis and Neocucurbitaria cava.</title>
        <authorList>
            <person name="Hill R."/>
        </authorList>
    </citation>
    <scope>NUCLEOTIDE SEQUENCE</scope>
    <source>
        <strain evidence="8">IMI 355082</strain>
    </source>
</reference>
<name>A0A9W9CVX5_9PEZI</name>
<organism evidence="8 9">
    <name type="scientific">Gnomoniopsis smithogilvyi</name>
    <dbReference type="NCBI Taxonomy" id="1191159"/>
    <lineage>
        <taxon>Eukaryota</taxon>
        <taxon>Fungi</taxon>
        <taxon>Dikarya</taxon>
        <taxon>Ascomycota</taxon>
        <taxon>Pezizomycotina</taxon>
        <taxon>Sordariomycetes</taxon>
        <taxon>Sordariomycetidae</taxon>
        <taxon>Diaporthales</taxon>
        <taxon>Gnomoniaceae</taxon>
        <taxon>Gnomoniopsis</taxon>
    </lineage>
</organism>
<keyword evidence="3 7" id="KW-0812">Transmembrane</keyword>
<evidence type="ECO:0000256" key="2">
    <source>
        <dbReference type="ARBA" id="ARBA00010199"/>
    </source>
</evidence>
<sequence length="662" mass="72119">MSRSRSRSIPQRVDSPSQHSIQNFATTLAGSFQPSSHIAQEALARDLAEEGSDCPYDSGEDNPFDDDASDVDFTDHDPIMYRRPSGVAYGTTRPALGPRPVMDDAPVLLTHDERVQSRNAELSLLRDNHILPPKHPVPDREGWPRRAYKALFSTKVPIKPEDEEYAPLSRVASERSALLGNGYGTVMNGNGHEGPVAGAELAEQWDAAVSAGQIKTTWQREAKTIAVYSRSLVVTFLLQYSINVASIFAVGHIGKIELGAISLATMTANITCSAPFQGLATSLDTLCAQAYGSGHKHLVGLQIQRMVTFLLLLFIPLIALWAYSTELLALMIPEYRTAELAGTYLKIYLLGVPAFIVFEGGKRFVQAQGLFQATTYVLLIAAPLNVFLNWFFVWHLGWGFIGAPISVVITQNLLPTLLVAYVYFIDGRQCWGGFSKRALTNWGPMIRLSIPGMIMVEAEWFAFEILTLATGQFGSTYLATQSILMTITSTTFQLPFPIAIAASTRVANLIGAGLVDAAKTCAKVAAGAGVAVGILNVTLLSVFRYQLPRLFTTDEDVIELVASVMPVCAVMQFVDCLAAISHGLLRGTGKQEFGGYANLVSYYVVALPLAFGTAFGLGWKLYGLWFGVSVGLTLVSSVEFLYLYKSDWDKSVKDAEHRNANA</sequence>
<accession>A0A9W9CVX5</accession>
<proteinExistence type="inferred from homology"/>
<evidence type="ECO:0000256" key="6">
    <source>
        <dbReference type="SAM" id="MobiDB-lite"/>
    </source>
</evidence>
<evidence type="ECO:0000313" key="8">
    <source>
        <dbReference type="EMBL" id="KAJ4390543.1"/>
    </source>
</evidence>
<feature type="region of interest" description="Disordered" evidence="6">
    <location>
        <begin position="1"/>
        <end position="20"/>
    </location>
</feature>
<evidence type="ECO:0000313" key="9">
    <source>
        <dbReference type="Proteomes" id="UP001140453"/>
    </source>
</evidence>
<feature type="region of interest" description="Disordered" evidence="6">
    <location>
        <begin position="44"/>
        <end position="71"/>
    </location>
</feature>
<keyword evidence="4 7" id="KW-1133">Transmembrane helix</keyword>
<evidence type="ECO:0000256" key="3">
    <source>
        <dbReference type="ARBA" id="ARBA00022692"/>
    </source>
</evidence>
<feature type="transmembrane region" description="Helical" evidence="7">
    <location>
        <begin position="597"/>
        <end position="618"/>
    </location>
</feature>
<dbReference type="GO" id="GO:0042910">
    <property type="term" value="F:xenobiotic transmembrane transporter activity"/>
    <property type="evidence" value="ECO:0007669"/>
    <property type="project" value="InterPro"/>
</dbReference>